<reference evidence="7 8" key="1">
    <citation type="submission" date="2019-08" db="EMBL/GenBank/DDBJ databases">
        <title>The genome of the soybean aphid Biotype 1, its phylome, world population structure and adaptation to the North American continent.</title>
        <authorList>
            <person name="Giordano R."/>
            <person name="Donthu R.K."/>
            <person name="Hernandez A.G."/>
            <person name="Wright C.L."/>
            <person name="Zimin A.V."/>
        </authorList>
    </citation>
    <scope>NUCLEOTIDE SEQUENCE [LARGE SCALE GENOMIC DNA]</scope>
    <source>
        <tissue evidence="7">Whole aphids</tissue>
    </source>
</reference>
<dbReference type="PROSITE" id="PS50950">
    <property type="entry name" value="ZF_THAP"/>
    <property type="match status" value="1"/>
</dbReference>
<sequence>MTEKLSKLCNNCVVCKRSPKKYQEKYTSSNMSLHSFPSRPERRQIWLNQCGLTDEEVLPFGKICSFHFEPTCFKSSKLKRRLLHLDAVPTIFVKDCIKKTNMPLKNNKGKPKKFKKNEIPLQINEARDVSVNFIDSSRFPPSDNLLTRSTKKLIEGENGQVRGISATKIITNQNCCYCDNILDYARYLCKKLSEMRSLLINEHHFLDNVIVEINKKKLLLESLQKRRESVMN</sequence>
<evidence type="ECO:0000256" key="4">
    <source>
        <dbReference type="ARBA" id="ARBA00023125"/>
    </source>
</evidence>
<comment type="caution">
    <text evidence="7">The sequence shown here is derived from an EMBL/GenBank/DDBJ whole genome shotgun (WGS) entry which is preliminary data.</text>
</comment>
<evidence type="ECO:0000313" key="7">
    <source>
        <dbReference type="EMBL" id="KAE9528621.1"/>
    </source>
</evidence>
<dbReference type="EMBL" id="VYZN01000048">
    <property type="protein sequence ID" value="KAE9528621.1"/>
    <property type="molecule type" value="Genomic_DNA"/>
</dbReference>
<dbReference type="InterPro" id="IPR038441">
    <property type="entry name" value="THAP_Znf_sf"/>
</dbReference>
<evidence type="ECO:0000256" key="2">
    <source>
        <dbReference type="ARBA" id="ARBA00022771"/>
    </source>
</evidence>
<evidence type="ECO:0000256" key="1">
    <source>
        <dbReference type="ARBA" id="ARBA00022723"/>
    </source>
</evidence>
<proteinExistence type="predicted"/>
<dbReference type="Proteomes" id="UP000475862">
    <property type="component" value="Unassembled WGS sequence"/>
</dbReference>
<keyword evidence="3" id="KW-0862">Zinc</keyword>
<dbReference type="GO" id="GO:0008270">
    <property type="term" value="F:zinc ion binding"/>
    <property type="evidence" value="ECO:0007669"/>
    <property type="project" value="UniProtKB-KW"/>
</dbReference>
<keyword evidence="1" id="KW-0479">Metal-binding</keyword>
<dbReference type="PANTHER" id="PTHR46600:SF11">
    <property type="entry name" value="THAP DOMAIN-CONTAINING PROTEIN 10"/>
    <property type="match status" value="1"/>
</dbReference>
<keyword evidence="4 5" id="KW-0238">DNA-binding</keyword>
<keyword evidence="2 5" id="KW-0863">Zinc-finger</keyword>
<dbReference type="SMART" id="SM00980">
    <property type="entry name" value="THAP"/>
    <property type="match status" value="1"/>
</dbReference>
<dbReference type="AlphaFoldDB" id="A0A6G0TAQ6"/>
<dbReference type="InterPro" id="IPR006612">
    <property type="entry name" value="THAP_Znf"/>
</dbReference>
<feature type="domain" description="THAP-type" evidence="6">
    <location>
        <begin position="8"/>
        <end position="92"/>
    </location>
</feature>
<dbReference type="InterPro" id="IPR026516">
    <property type="entry name" value="THAP1/10"/>
</dbReference>
<dbReference type="GO" id="GO:0043565">
    <property type="term" value="F:sequence-specific DNA binding"/>
    <property type="evidence" value="ECO:0007669"/>
    <property type="project" value="InterPro"/>
</dbReference>
<protein>
    <recommendedName>
        <fullName evidence="6">THAP-type domain-containing protein</fullName>
    </recommendedName>
</protein>
<evidence type="ECO:0000259" key="6">
    <source>
        <dbReference type="PROSITE" id="PS50950"/>
    </source>
</evidence>
<evidence type="ECO:0000313" key="8">
    <source>
        <dbReference type="Proteomes" id="UP000475862"/>
    </source>
</evidence>
<organism evidence="7 8">
    <name type="scientific">Aphis glycines</name>
    <name type="common">Soybean aphid</name>
    <dbReference type="NCBI Taxonomy" id="307491"/>
    <lineage>
        <taxon>Eukaryota</taxon>
        <taxon>Metazoa</taxon>
        <taxon>Ecdysozoa</taxon>
        <taxon>Arthropoda</taxon>
        <taxon>Hexapoda</taxon>
        <taxon>Insecta</taxon>
        <taxon>Pterygota</taxon>
        <taxon>Neoptera</taxon>
        <taxon>Paraneoptera</taxon>
        <taxon>Hemiptera</taxon>
        <taxon>Sternorrhyncha</taxon>
        <taxon>Aphidomorpha</taxon>
        <taxon>Aphidoidea</taxon>
        <taxon>Aphididae</taxon>
        <taxon>Aphidini</taxon>
        <taxon>Aphis</taxon>
        <taxon>Aphis</taxon>
    </lineage>
</organism>
<accession>A0A6G0TAQ6</accession>
<dbReference type="OrthoDB" id="6621182at2759"/>
<dbReference type="Gene3D" id="6.20.210.20">
    <property type="entry name" value="THAP domain"/>
    <property type="match status" value="1"/>
</dbReference>
<dbReference type="SUPFAM" id="SSF57716">
    <property type="entry name" value="Glucocorticoid receptor-like (DNA-binding domain)"/>
    <property type="match status" value="1"/>
</dbReference>
<dbReference type="PANTHER" id="PTHR46600">
    <property type="entry name" value="THAP DOMAIN-CONTAINING"/>
    <property type="match status" value="1"/>
</dbReference>
<dbReference type="Pfam" id="PF05485">
    <property type="entry name" value="THAP"/>
    <property type="match status" value="1"/>
</dbReference>
<keyword evidence="8" id="KW-1185">Reference proteome</keyword>
<evidence type="ECO:0000256" key="5">
    <source>
        <dbReference type="PROSITE-ProRule" id="PRU00309"/>
    </source>
</evidence>
<name>A0A6G0TAQ6_APHGL</name>
<evidence type="ECO:0000256" key="3">
    <source>
        <dbReference type="ARBA" id="ARBA00022833"/>
    </source>
</evidence>
<gene>
    <name evidence="7" type="ORF">AGLY_012196</name>
</gene>
<dbReference type="SMART" id="SM00692">
    <property type="entry name" value="DM3"/>
    <property type="match status" value="1"/>
</dbReference>